<dbReference type="Gene3D" id="2.130.10.10">
    <property type="entry name" value="YVTN repeat-like/Quinoprotein amine dehydrogenase"/>
    <property type="match status" value="1"/>
</dbReference>
<keyword evidence="2" id="KW-1185">Reference proteome</keyword>
<evidence type="ECO:0000313" key="2">
    <source>
        <dbReference type="Proteomes" id="UP000249720"/>
    </source>
</evidence>
<dbReference type="InterPro" id="IPR015943">
    <property type="entry name" value="WD40/YVTN_repeat-like_dom_sf"/>
</dbReference>
<gene>
    <name evidence="1" type="ORF">LX80_01859</name>
</gene>
<dbReference type="AlphaFoldDB" id="A0A2W7S535"/>
<dbReference type="EMBL" id="QKZV01000005">
    <property type="protein sequence ID" value="PZX62377.1"/>
    <property type="molecule type" value="Genomic_DNA"/>
</dbReference>
<organism evidence="1 2">
    <name type="scientific">Hydrotalea sandarakina</name>
    <dbReference type="NCBI Taxonomy" id="1004304"/>
    <lineage>
        <taxon>Bacteria</taxon>
        <taxon>Pseudomonadati</taxon>
        <taxon>Bacteroidota</taxon>
        <taxon>Chitinophagia</taxon>
        <taxon>Chitinophagales</taxon>
        <taxon>Chitinophagaceae</taxon>
        <taxon>Hydrotalea</taxon>
    </lineage>
</organism>
<proteinExistence type="predicted"/>
<comment type="caution">
    <text evidence="1">The sequence shown here is derived from an EMBL/GenBank/DDBJ whole genome shotgun (WGS) entry which is preliminary data.</text>
</comment>
<dbReference type="Proteomes" id="UP000249720">
    <property type="component" value="Unassembled WGS sequence"/>
</dbReference>
<dbReference type="RefSeq" id="WP_111295558.1">
    <property type="nucleotide sequence ID" value="NZ_QKZV01000005.1"/>
</dbReference>
<reference evidence="1 2" key="1">
    <citation type="submission" date="2018-06" db="EMBL/GenBank/DDBJ databases">
        <title>Genomic Encyclopedia of Archaeal and Bacterial Type Strains, Phase II (KMG-II): from individual species to whole genera.</title>
        <authorList>
            <person name="Goeker M."/>
        </authorList>
    </citation>
    <scope>NUCLEOTIDE SEQUENCE [LARGE SCALE GENOMIC DNA]</scope>
    <source>
        <strain evidence="1 2">DSM 23241</strain>
    </source>
</reference>
<sequence length="396" mass="44682">MKERKAKQALAIMVVGLLFLVACKKTVTQIVQSAPNNTNNTWQSLDAVNLIGANFYNSGCFNDSLFTLANGTCYFTMNVGKNGFSNAFFLTLLNVNDNLQATSAINFYNNYCIYYATNNTINILHIPYNNQFSQFIYVPNYTPGLNSIFSQLYYSPDQCFPVGSYPLNSGHYMLSPVETADYNTVRFDLVNLDTSFIGSPGLPTHPNMSSVKMVSVSPAAGTLPATSFYYCATFFNKFFVNFNSQLYRIDTLGNVKAFGYNPVTPTVANNFRFYNMFSIGNNLFINSYGNIFYSTDKGETWQQFNTISNYPNALSYIIFRTIDDKLYATMMGSNKLFIVGMNGNNFYLNELNNTGIPDNSRITSLTRVGKYFFVTTYNGVYYRDTAYVNQLKTPIH</sequence>
<evidence type="ECO:0008006" key="3">
    <source>
        <dbReference type="Google" id="ProtNLM"/>
    </source>
</evidence>
<name>A0A2W7S535_9BACT</name>
<dbReference type="PROSITE" id="PS51257">
    <property type="entry name" value="PROKAR_LIPOPROTEIN"/>
    <property type="match status" value="1"/>
</dbReference>
<evidence type="ECO:0000313" key="1">
    <source>
        <dbReference type="EMBL" id="PZX62377.1"/>
    </source>
</evidence>
<accession>A0A2W7S535</accession>
<protein>
    <recommendedName>
        <fullName evidence="3">BNR/Asp-box repeat protein</fullName>
    </recommendedName>
</protein>
<dbReference type="OrthoDB" id="1491105at2"/>